<keyword evidence="3" id="KW-1185">Reference proteome</keyword>
<evidence type="ECO:0000313" key="2">
    <source>
        <dbReference type="EMBL" id="KAG7089649.1"/>
    </source>
</evidence>
<dbReference type="PANTHER" id="PTHR47381">
    <property type="entry name" value="ALPHA/BETA-HYDROLASES SUPERFAMILY PROTEIN"/>
    <property type="match status" value="1"/>
</dbReference>
<dbReference type="KEGG" id="more:E1B28_011311"/>
<dbReference type="RefSeq" id="XP_043006119.1">
    <property type="nucleotide sequence ID" value="XM_043156334.1"/>
</dbReference>
<dbReference type="OrthoDB" id="2152248at2759"/>
<protein>
    <recommendedName>
        <fullName evidence="1">Peptidase S9 prolyl oligopeptidase catalytic domain-containing protein</fullName>
    </recommendedName>
</protein>
<name>A0A9P7RTT3_9AGAR</name>
<evidence type="ECO:0000313" key="3">
    <source>
        <dbReference type="Proteomes" id="UP001049176"/>
    </source>
</evidence>
<sequence>MHTRSVNVGGLPVNVYSTSSSFTKPVVICFLLHGRKSTTISLVPHIEEILRKCPQVEKELALVAFDHRNHGHRLVDAKANEGWHEDPAKSNPAHAIDMYTIQAGTARDITFLIDFLPAYLFPRSDVTIAEWGVAGISLGGHSTWISLAQEPRITFGIPIIGCPDFLTLMTERAKKFNISLEGSEYLPDSILGLIRKSDPVTTPSRRSDPSNPFLNKKILVLSGGNDTLVPWRTSEYFVNELEVGRKGYKEVYVHPEAGHEFTKEMEKKMIDFLGAKVLITTNY</sequence>
<dbReference type="Proteomes" id="UP001049176">
    <property type="component" value="Chromosome 7"/>
</dbReference>
<dbReference type="InterPro" id="IPR001375">
    <property type="entry name" value="Peptidase_S9_cat"/>
</dbReference>
<evidence type="ECO:0000259" key="1">
    <source>
        <dbReference type="Pfam" id="PF00326"/>
    </source>
</evidence>
<organism evidence="2 3">
    <name type="scientific">Marasmius oreades</name>
    <name type="common">fairy-ring Marasmius</name>
    <dbReference type="NCBI Taxonomy" id="181124"/>
    <lineage>
        <taxon>Eukaryota</taxon>
        <taxon>Fungi</taxon>
        <taxon>Dikarya</taxon>
        <taxon>Basidiomycota</taxon>
        <taxon>Agaricomycotina</taxon>
        <taxon>Agaricomycetes</taxon>
        <taxon>Agaricomycetidae</taxon>
        <taxon>Agaricales</taxon>
        <taxon>Marasmiineae</taxon>
        <taxon>Marasmiaceae</taxon>
        <taxon>Marasmius</taxon>
    </lineage>
</organism>
<proteinExistence type="predicted"/>
<dbReference type="PANTHER" id="PTHR47381:SF3">
    <property type="entry name" value="ALPHA_BETA-HYDROLASES SUPERFAMILY PROTEIN"/>
    <property type="match status" value="1"/>
</dbReference>
<dbReference type="GO" id="GO:0008236">
    <property type="term" value="F:serine-type peptidase activity"/>
    <property type="evidence" value="ECO:0007669"/>
    <property type="project" value="InterPro"/>
</dbReference>
<dbReference type="InterPro" id="IPR029058">
    <property type="entry name" value="AB_hydrolase_fold"/>
</dbReference>
<dbReference type="AlphaFoldDB" id="A0A9P7RTT3"/>
<feature type="domain" description="Peptidase S9 prolyl oligopeptidase catalytic" evidence="1">
    <location>
        <begin position="130"/>
        <end position="266"/>
    </location>
</feature>
<dbReference type="EMBL" id="CM032187">
    <property type="protein sequence ID" value="KAG7089649.1"/>
    <property type="molecule type" value="Genomic_DNA"/>
</dbReference>
<reference evidence="2" key="1">
    <citation type="journal article" date="2021" name="Genome Biol. Evol.">
        <title>The assembled and annotated genome of the fairy-ring fungus Marasmius oreades.</title>
        <authorList>
            <person name="Hiltunen M."/>
            <person name="Ament-Velasquez S.L."/>
            <person name="Johannesson H."/>
        </authorList>
    </citation>
    <scope>NUCLEOTIDE SEQUENCE</scope>
    <source>
        <strain evidence="2">03SP1</strain>
    </source>
</reference>
<dbReference type="GeneID" id="66080386"/>
<dbReference type="SUPFAM" id="SSF53474">
    <property type="entry name" value="alpha/beta-Hydrolases"/>
    <property type="match status" value="1"/>
</dbReference>
<dbReference type="Gene3D" id="3.40.50.1820">
    <property type="entry name" value="alpha/beta hydrolase"/>
    <property type="match status" value="1"/>
</dbReference>
<dbReference type="GO" id="GO:0006508">
    <property type="term" value="P:proteolysis"/>
    <property type="evidence" value="ECO:0007669"/>
    <property type="project" value="InterPro"/>
</dbReference>
<accession>A0A9P7RTT3</accession>
<gene>
    <name evidence="2" type="ORF">E1B28_011311</name>
</gene>
<dbReference type="Pfam" id="PF00326">
    <property type="entry name" value="Peptidase_S9"/>
    <property type="match status" value="1"/>
</dbReference>
<comment type="caution">
    <text evidence="2">The sequence shown here is derived from an EMBL/GenBank/DDBJ whole genome shotgun (WGS) entry which is preliminary data.</text>
</comment>